<comment type="similarity">
    <text evidence="1 8 9">Belongs to the class-I aminoacyl-tRNA synthetase family.</text>
</comment>
<dbReference type="PRINTS" id="PR01039">
    <property type="entry name" value="TRNASYNTHTRP"/>
</dbReference>
<accession>A0A6J4SW68</accession>
<feature type="binding site" evidence="8">
    <location>
        <begin position="162"/>
        <end position="164"/>
    </location>
    <ligand>
        <name>ATP</name>
        <dbReference type="ChEBI" id="CHEBI:30616"/>
    </ligand>
</feature>
<reference evidence="10" key="1">
    <citation type="submission" date="2020-02" db="EMBL/GenBank/DDBJ databases">
        <authorList>
            <person name="Meier V. D."/>
        </authorList>
    </citation>
    <scope>NUCLEOTIDE SEQUENCE</scope>
    <source>
        <strain evidence="10">AVDCRST_MAG85</strain>
    </source>
</reference>
<dbReference type="InterPro" id="IPR050203">
    <property type="entry name" value="Trp-tRNA_synthetase"/>
</dbReference>
<proteinExistence type="inferred from homology"/>
<dbReference type="InterPro" id="IPR024109">
    <property type="entry name" value="Trp-tRNA-ligase_bac-type"/>
</dbReference>
<comment type="subcellular location">
    <subcellularLocation>
        <location evidence="8">Cytoplasm</location>
    </subcellularLocation>
</comment>
<dbReference type="GO" id="GO:0005524">
    <property type="term" value="F:ATP binding"/>
    <property type="evidence" value="ECO:0007669"/>
    <property type="project" value="UniProtKB-UniRule"/>
</dbReference>
<dbReference type="HAMAP" id="MF_00140_B">
    <property type="entry name" value="Trp_tRNA_synth_B"/>
    <property type="match status" value="1"/>
</dbReference>
<dbReference type="PANTHER" id="PTHR43766:SF1">
    <property type="entry name" value="TRYPTOPHAN--TRNA LIGASE, MITOCHONDRIAL"/>
    <property type="match status" value="1"/>
</dbReference>
<dbReference type="GO" id="GO:0006436">
    <property type="term" value="P:tryptophanyl-tRNA aminoacylation"/>
    <property type="evidence" value="ECO:0007669"/>
    <property type="project" value="UniProtKB-UniRule"/>
</dbReference>
<dbReference type="AlphaFoldDB" id="A0A6J4SW68"/>
<comment type="function">
    <text evidence="8">Catalyzes the attachment of tryptophan to tRNA(Trp).</text>
</comment>
<feature type="binding site" evidence="8">
    <location>
        <position position="202"/>
    </location>
    <ligand>
        <name>ATP</name>
        <dbReference type="ChEBI" id="CHEBI:30616"/>
    </ligand>
</feature>
<dbReference type="CDD" id="cd00806">
    <property type="entry name" value="TrpRS_core"/>
    <property type="match status" value="1"/>
</dbReference>
<sequence length="348" mass="38279">MTAAHKGVSASYADQLVMRIFSGIQPTGRKHLGNYIGAITQYVAGQDRGDPAIYCIVDLHAISVPYDPAELRERVLDTTAILVAAGLDPDRCVLFRQSDVPEHSELQWLLSSVTELGRLNRMHQFRDKSVAQRELVSAALLMYPVLQAADVLAYRAHEVPVGEDQREHLELMRDVAVRFNARFGEEVLVVPEHRIPEVGARVRDLQEPDRKMSTTGGSVQGTVLVLDEPKTIEKKFKRAVTDSEDPPTIRRGPDKAGITNLIEILATVRGVTPDAIEQDFADARYGDFKVAVGTEVAEWLAPVRERYDELRGDEAALEAMLAAGAEKARAMAAPTVADVRRVMGFGGS</sequence>
<dbReference type="InterPro" id="IPR002305">
    <property type="entry name" value="aa-tRNA-synth_Ic"/>
</dbReference>
<evidence type="ECO:0000256" key="1">
    <source>
        <dbReference type="ARBA" id="ARBA00005594"/>
    </source>
</evidence>
<name>A0A6J4SW68_9ACTN</name>
<keyword evidence="5 8" id="KW-0648">Protein biosynthesis</keyword>
<feature type="binding site" evidence="8">
    <location>
        <position position="150"/>
    </location>
    <ligand>
        <name>L-tryptophan</name>
        <dbReference type="ChEBI" id="CHEBI:57912"/>
    </ligand>
</feature>
<keyword evidence="2 8" id="KW-0436">Ligase</keyword>
<comment type="catalytic activity">
    <reaction evidence="7 8">
        <text>tRNA(Trp) + L-tryptophan + ATP = L-tryptophyl-tRNA(Trp) + AMP + diphosphate + H(+)</text>
        <dbReference type="Rhea" id="RHEA:24080"/>
        <dbReference type="Rhea" id="RHEA-COMP:9671"/>
        <dbReference type="Rhea" id="RHEA-COMP:9705"/>
        <dbReference type="ChEBI" id="CHEBI:15378"/>
        <dbReference type="ChEBI" id="CHEBI:30616"/>
        <dbReference type="ChEBI" id="CHEBI:33019"/>
        <dbReference type="ChEBI" id="CHEBI:57912"/>
        <dbReference type="ChEBI" id="CHEBI:78442"/>
        <dbReference type="ChEBI" id="CHEBI:78535"/>
        <dbReference type="ChEBI" id="CHEBI:456215"/>
        <dbReference type="EC" id="6.1.1.2"/>
    </reaction>
</comment>
<dbReference type="GO" id="GO:0004830">
    <property type="term" value="F:tryptophan-tRNA ligase activity"/>
    <property type="evidence" value="ECO:0007669"/>
    <property type="project" value="UniProtKB-UniRule"/>
</dbReference>
<evidence type="ECO:0000256" key="3">
    <source>
        <dbReference type="ARBA" id="ARBA00022741"/>
    </source>
</evidence>
<gene>
    <name evidence="8" type="primary">trpS</name>
    <name evidence="10" type="ORF">AVDCRST_MAG85-2110</name>
</gene>
<feature type="binding site" evidence="8">
    <location>
        <begin position="25"/>
        <end position="27"/>
    </location>
    <ligand>
        <name>ATP</name>
        <dbReference type="ChEBI" id="CHEBI:30616"/>
    </ligand>
</feature>
<dbReference type="Gene3D" id="3.40.50.620">
    <property type="entry name" value="HUPs"/>
    <property type="match status" value="1"/>
</dbReference>
<evidence type="ECO:0000313" key="10">
    <source>
        <dbReference type="EMBL" id="CAA9507226.1"/>
    </source>
</evidence>
<keyword evidence="6 8" id="KW-0030">Aminoacyl-tRNA synthetase</keyword>
<keyword evidence="8" id="KW-0963">Cytoplasm</keyword>
<evidence type="ECO:0000256" key="5">
    <source>
        <dbReference type="ARBA" id="ARBA00022917"/>
    </source>
</evidence>
<dbReference type="Pfam" id="PF00579">
    <property type="entry name" value="tRNA-synt_1b"/>
    <property type="match status" value="1"/>
</dbReference>
<dbReference type="Gene3D" id="1.10.240.10">
    <property type="entry name" value="Tyrosyl-Transfer RNA Synthetase"/>
    <property type="match status" value="1"/>
</dbReference>
<evidence type="ECO:0000256" key="2">
    <source>
        <dbReference type="ARBA" id="ARBA00022598"/>
    </source>
</evidence>
<dbReference type="SUPFAM" id="SSF52374">
    <property type="entry name" value="Nucleotidylyl transferase"/>
    <property type="match status" value="1"/>
</dbReference>
<dbReference type="InterPro" id="IPR002306">
    <property type="entry name" value="Trp-tRNA-ligase"/>
</dbReference>
<dbReference type="NCBIfam" id="TIGR00233">
    <property type="entry name" value="trpS"/>
    <property type="match status" value="1"/>
</dbReference>
<evidence type="ECO:0000256" key="8">
    <source>
        <dbReference type="HAMAP-Rule" id="MF_00140"/>
    </source>
</evidence>
<comment type="subunit">
    <text evidence="8">Homodimer.</text>
</comment>
<protein>
    <recommendedName>
        <fullName evidence="8">Tryptophan--tRNA ligase</fullName>
        <ecNumber evidence="8">6.1.1.2</ecNumber>
    </recommendedName>
    <alternativeName>
        <fullName evidence="8">Tryptophanyl-tRNA synthetase</fullName>
        <shortName evidence="8">TrpRS</shortName>
    </alternativeName>
</protein>
<evidence type="ECO:0000256" key="4">
    <source>
        <dbReference type="ARBA" id="ARBA00022840"/>
    </source>
</evidence>
<dbReference type="PANTHER" id="PTHR43766">
    <property type="entry name" value="TRYPTOPHAN--TRNA LIGASE, MITOCHONDRIAL"/>
    <property type="match status" value="1"/>
</dbReference>
<evidence type="ECO:0000256" key="9">
    <source>
        <dbReference type="RuleBase" id="RU363036"/>
    </source>
</evidence>
<keyword evidence="3 8" id="KW-0547">Nucleotide-binding</keyword>
<dbReference type="EC" id="6.1.1.2" evidence="8"/>
<comment type="caution">
    <text evidence="8">Lacks conserved residue(s) required for the propagation of feature annotation.</text>
</comment>
<feature type="binding site" evidence="8">
    <location>
        <begin position="33"/>
        <end position="34"/>
    </location>
    <ligand>
        <name>ATP</name>
        <dbReference type="ChEBI" id="CHEBI:30616"/>
    </ligand>
</feature>
<dbReference type="GO" id="GO:0005829">
    <property type="term" value="C:cytosol"/>
    <property type="evidence" value="ECO:0007669"/>
    <property type="project" value="TreeGrafter"/>
</dbReference>
<evidence type="ECO:0000256" key="6">
    <source>
        <dbReference type="ARBA" id="ARBA00023146"/>
    </source>
</evidence>
<dbReference type="InterPro" id="IPR014729">
    <property type="entry name" value="Rossmann-like_a/b/a_fold"/>
</dbReference>
<organism evidence="10">
    <name type="scientific">uncultured Solirubrobacteraceae bacterium</name>
    <dbReference type="NCBI Taxonomy" id="1162706"/>
    <lineage>
        <taxon>Bacteria</taxon>
        <taxon>Bacillati</taxon>
        <taxon>Actinomycetota</taxon>
        <taxon>Thermoleophilia</taxon>
        <taxon>Solirubrobacterales</taxon>
        <taxon>Solirubrobacteraceae</taxon>
        <taxon>environmental samples</taxon>
    </lineage>
</organism>
<keyword evidence="4 8" id="KW-0067">ATP-binding</keyword>
<dbReference type="EMBL" id="CADCVT010000231">
    <property type="protein sequence ID" value="CAA9507226.1"/>
    <property type="molecule type" value="Genomic_DNA"/>
</dbReference>
<evidence type="ECO:0000256" key="7">
    <source>
        <dbReference type="ARBA" id="ARBA00049929"/>
    </source>
</evidence>